<comment type="pathway">
    <text evidence="2">Protein modification; protein glycosylation.</text>
</comment>
<evidence type="ECO:0000256" key="8">
    <source>
        <dbReference type="ARBA" id="ARBA00023034"/>
    </source>
</evidence>
<keyword evidence="8" id="KW-0333">Golgi apparatus</keyword>
<evidence type="ECO:0000313" key="13">
    <source>
        <dbReference type="Proteomes" id="UP000282582"/>
    </source>
</evidence>
<organism evidence="12 13">
    <name type="scientific">Hortaea werneckii</name>
    <name type="common">Black yeast</name>
    <name type="synonym">Cladosporium werneckii</name>
    <dbReference type="NCBI Taxonomy" id="91943"/>
    <lineage>
        <taxon>Eukaryota</taxon>
        <taxon>Fungi</taxon>
        <taxon>Dikarya</taxon>
        <taxon>Ascomycota</taxon>
        <taxon>Pezizomycotina</taxon>
        <taxon>Dothideomycetes</taxon>
        <taxon>Dothideomycetidae</taxon>
        <taxon>Mycosphaerellales</taxon>
        <taxon>Teratosphaeriaceae</taxon>
        <taxon>Hortaea</taxon>
    </lineage>
</organism>
<gene>
    <name evidence="12" type="ORF">D0868_04312</name>
</gene>
<keyword evidence="9 11" id="KW-0472">Membrane</keyword>
<comment type="caution">
    <text evidence="12">The sequence shown here is derived from an EMBL/GenBank/DDBJ whole genome shotgun (WGS) entry which is preliminary data.</text>
</comment>
<feature type="transmembrane region" description="Helical" evidence="11">
    <location>
        <begin position="392"/>
        <end position="412"/>
    </location>
</feature>
<evidence type="ECO:0000256" key="3">
    <source>
        <dbReference type="ARBA" id="ARBA00009105"/>
    </source>
</evidence>
<dbReference type="SUPFAM" id="SSF53448">
    <property type="entry name" value="Nucleotide-diphospho-sugar transferases"/>
    <property type="match status" value="1"/>
</dbReference>
<evidence type="ECO:0000256" key="4">
    <source>
        <dbReference type="ARBA" id="ARBA00022679"/>
    </source>
</evidence>
<dbReference type="PANTHER" id="PTHR31646">
    <property type="entry name" value="ALPHA-1,2-MANNOSYLTRANSFERASE MNN2"/>
    <property type="match status" value="1"/>
</dbReference>
<feature type="region of interest" description="Disordered" evidence="10">
    <location>
        <begin position="341"/>
        <end position="364"/>
    </location>
</feature>
<proteinExistence type="inferred from homology"/>
<keyword evidence="4" id="KW-0808">Transferase</keyword>
<comment type="subcellular location">
    <subcellularLocation>
        <location evidence="1">Golgi apparatus membrane</location>
        <topology evidence="1">Single-pass type II membrane protein</topology>
    </subcellularLocation>
</comment>
<dbReference type="InterPro" id="IPR022751">
    <property type="entry name" value="Alpha_mannosyltransferase"/>
</dbReference>
<dbReference type="EMBL" id="QWIK01000268">
    <property type="protein sequence ID" value="RMY09319.1"/>
    <property type="molecule type" value="Genomic_DNA"/>
</dbReference>
<feature type="region of interest" description="Disordered" evidence="10">
    <location>
        <begin position="416"/>
        <end position="456"/>
    </location>
</feature>
<name>A0A3M6Z2K6_HORWE</name>
<evidence type="ECO:0000256" key="9">
    <source>
        <dbReference type="ARBA" id="ARBA00023136"/>
    </source>
</evidence>
<dbReference type="Pfam" id="PF11051">
    <property type="entry name" value="Mannosyl_trans3"/>
    <property type="match status" value="2"/>
</dbReference>
<dbReference type="InterPro" id="IPR029044">
    <property type="entry name" value="Nucleotide-diphossugar_trans"/>
</dbReference>
<sequence>MAEDRSEAQNEAALQTDLLMHYFAHTSGTFDCLSPRSQDFWRTFMPALAYTSRVVRLGMLTMAALCLSNDIRTSDAERSKHYVQIAETYGREFVVICSQNAQHPELHCADVHMTYSRLLTMLALGWYSFDRQHRGIRLVDEEAWAWLHMIRGSAAMQNRYKVTELDHASALANELADDAWRVDVADSYKQHPAFDFIAGTRQARFAGLYEGAARLTVSIAPETAKDFLSAIASLQKMTENLCTGKVSSLFRSLCFWPCQISKGFVELLEQGSMLALAVYAHWLMPMSLIRDAWFIDGMSQTGILEICRHCDAPQTACIEREMLRWPRKMAEDLASMLKPQQEERQRGLLNPGSPPAMRSNEDSLSFLHGGNKDFGVQQRVKAFISRYNRKQLIQIAIATGLAFLVLVSLVFASTTRSSSSGPAQSSSANVSTETHSSESSCSRARLNPHKIQAPVEPDTNKIKSVWPTLRAALNGNADLPVELERPPFHSRLDLNGLRERTGLLNETQAAQLRDQHAKFIGNLTEYPDDTFSGRGIVILAGGVYSEYAAISLGMLREAGSTLPVEVWVRDEREEKHGWCPELEAEGMACRRLSDYLGTDLLKLKDGKEMKVFAMLFSSFEEIVLIDADNMPLQPPEKLFESEEYRETGVLLWPDLWRNDNVDWIEYIAGISDSPSEALWNKTSFESGQITWDKKRHWKSLLLAVYYNYLGPPMYYTLLNSGQAGWGDKDTFPLALRALNEPFTAIPFRVRTAWHHGQKDNKIMGLLQMAPASQTLNDPEGHGTAIFLHSTNVKWSHRDFLCIRCLPIWPSESPTDPFVSRYEDPLEELSSQLGSNVRILDEDMFQYMPPDLPDAEVRIWRAMEHAACRSPAWRQHNACAIGRGYMQKTFGFGFDPDGEGEFVPKMEDPTCLIDPP</sequence>
<evidence type="ECO:0000256" key="6">
    <source>
        <dbReference type="ARBA" id="ARBA00022968"/>
    </source>
</evidence>
<evidence type="ECO:0000256" key="11">
    <source>
        <dbReference type="SAM" id="Phobius"/>
    </source>
</evidence>
<protein>
    <submittedName>
        <fullName evidence="12">Uncharacterized protein</fullName>
    </submittedName>
</protein>
<evidence type="ECO:0000313" key="12">
    <source>
        <dbReference type="EMBL" id="RMY09319.1"/>
    </source>
</evidence>
<keyword evidence="7 11" id="KW-1133">Transmembrane helix</keyword>
<dbReference type="GO" id="GO:0000026">
    <property type="term" value="F:alpha-1,2-mannosyltransferase activity"/>
    <property type="evidence" value="ECO:0007669"/>
    <property type="project" value="TreeGrafter"/>
</dbReference>
<evidence type="ECO:0000256" key="7">
    <source>
        <dbReference type="ARBA" id="ARBA00022989"/>
    </source>
</evidence>
<dbReference type="Proteomes" id="UP000282582">
    <property type="component" value="Unassembled WGS sequence"/>
</dbReference>
<accession>A0A3M6Z2K6</accession>
<evidence type="ECO:0000256" key="5">
    <source>
        <dbReference type="ARBA" id="ARBA00022692"/>
    </source>
</evidence>
<reference evidence="12 13" key="1">
    <citation type="journal article" date="2018" name="BMC Genomics">
        <title>Genomic evidence for intraspecific hybridization in a clonal and extremely halotolerant yeast.</title>
        <authorList>
            <person name="Gostincar C."/>
            <person name="Stajich J.E."/>
            <person name="Zupancic J."/>
            <person name="Zalar P."/>
            <person name="Gunde-Cimerman N."/>
        </authorList>
    </citation>
    <scope>NUCLEOTIDE SEQUENCE [LARGE SCALE GENOMIC DNA]</scope>
    <source>
        <strain evidence="12 13">EXF-6654</strain>
    </source>
</reference>
<comment type="similarity">
    <text evidence="3">Belongs to the MNN1/MNT family.</text>
</comment>
<keyword evidence="6" id="KW-0735">Signal-anchor</keyword>
<feature type="compositionally biased region" description="Low complexity" evidence="10">
    <location>
        <begin position="416"/>
        <end position="442"/>
    </location>
</feature>
<dbReference type="GO" id="GO:0046354">
    <property type="term" value="P:mannan biosynthetic process"/>
    <property type="evidence" value="ECO:0007669"/>
    <property type="project" value="TreeGrafter"/>
</dbReference>
<evidence type="ECO:0000256" key="1">
    <source>
        <dbReference type="ARBA" id="ARBA00004323"/>
    </source>
</evidence>
<dbReference type="PANTHER" id="PTHR31646:SF1">
    <property type="entry name" value="ALPHA-1,2-MANNOSYLTRANSFERASE MNN2"/>
    <property type="match status" value="1"/>
</dbReference>
<dbReference type="VEuPathDB" id="FungiDB:BTJ68_11699"/>
<evidence type="ECO:0000256" key="10">
    <source>
        <dbReference type="SAM" id="MobiDB-lite"/>
    </source>
</evidence>
<dbReference type="AlphaFoldDB" id="A0A3M6Z2K6"/>
<keyword evidence="5 11" id="KW-0812">Transmembrane</keyword>
<evidence type="ECO:0000256" key="2">
    <source>
        <dbReference type="ARBA" id="ARBA00004922"/>
    </source>
</evidence>
<dbReference type="GO" id="GO:0000139">
    <property type="term" value="C:Golgi membrane"/>
    <property type="evidence" value="ECO:0007669"/>
    <property type="project" value="UniProtKB-SubCell"/>
</dbReference>